<protein>
    <submittedName>
        <fullName evidence="2">3'-5' exoribonuclease</fullName>
    </submittedName>
</protein>
<dbReference type="SMART" id="SM00479">
    <property type="entry name" value="EXOIII"/>
    <property type="match status" value="1"/>
</dbReference>
<accession>A0ABY4EZC6</accession>
<dbReference type="PANTHER" id="PTHR30231:SF41">
    <property type="entry name" value="DNA POLYMERASE III SUBUNIT EPSILON"/>
    <property type="match status" value="1"/>
</dbReference>
<organism evidence="2 3">
    <name type="scientific">Gracilibacillus caseinilyticus</name>
    <dbReference type="NCBI Taxonomy" id="2932256"/>
    <lineage>
        <taxon>Bacteria</taxon>
        <taxon>Bacillati</taxon>
        <taxon>Bacillota</taxon>
        <taxon>Bacilli</taxon>
        <taxon>Bacillales</taxon>
        <taxon>Bacillaceae</taxon>
        <taxon>Gracilibacillus</taxon>
    </lineage>
</organism>
<gene>
    <name evidence="2" type="ORF">MUN88_03585</name>
</gene>
<dbReference type="Pfam" id="PF00929">
    <property type="entry name" value="RNase_T"/>
    <property type="match status" value="1"/>
</dbReference>
<feature type="domain" description="Exonuclease" evidence="1">
    <location>
        <begin position="56"/>
        <end position="225"/>
    </location>
</feature>
<evidence type="ECO:0000313" key="3">
    <source>
        <dbReference type="Proteomes" id="UP000831782"/>
    </source>
</evidence>
<name>A0ABY4EZC6_9BACI</name>
<dbReference type="PANTHER" id="PTHR30231">
    <property type="entry name" value="DNA POLYMERASE III SUBUNIT EPSILON"/>
    <property type="match status" value="1"/>
</dbReference>
<dbReference type="InterPro" id="IPR036397">
    <property type="entry name" value="RNaseH_sf"/>
</dbReference>
<dbReference type="Gene3D" id="3.30.420.10">
    <property type="entry name" value="Ribonuclease H-like superfamily/Ribonuclease H"/>
    <property type="match status" value="1"/>
</dbReference>
<keyword evidence="3" id="KW-1185">Reference proteome</keyword>
<evidence type="ECO:0000259" key="1">
    <source>
        <dbReference type="SMART" id="SM00479"/>
    </source>
</evidence>
<evidence type="ECO:0000313" key="2">
    <source>
        <dbReference type="EMBL" id="UOQ49218.1"/>
    </source>
</evidence>
<dbReference type="SUPFAM" id="SSF53098">
    <property type="entry name" value="Ribonuclease H-like"/>
    <property type="match status" value="1"/>
</dbReference>
<dbReference type="RefSeq" id="WP_244720934.1">
    <property type="nucleotide sequence ID" value="NZ_CP095072.1"/>
</dbReference>
<dbReference type="NCBIfam" id="NF005836">
    <property type="entry name" value="PRK07740.1"/>
    <property type="match status" value="1"/>
</dbReference>
<dbReference type="Proteomes" id="UP000831782">
    <property type="component" value="Chromosome"/>
</dbReference>
<proteinExistence type="predicted"/>
<reference evidence="2 3" key="1">
    <citation type="submission" date="2022-04" db="EMBL/GenBank/DDBJ databases">
        <title>Gracilibacillus sp. isolated from saltern.</title>
        <authorList>
            <person name="Won M."/>
            <person name="Lee C.-M."/>
            <person name="Woen H.-Y."/>
            <person name="Kwon S.-W."/>
        </authorList>
    </citation>
    <scope>NUCLEOTIDE SEQUENCE [LARGE SCALE GENOMIC DNA]</scope>
    <source>
        <strain evidence="2 3">SSWR10-1</strain>
    </source>
</reference>
<dbReference type="CDD" id="cd06127">
    <property type="entry name" value="DEDDh"/>
    <property type="match status" value="1"/>
</dbReference>
<dbReference type="InterPro" id="IPR013520">
    <property type="entry name" value="Ribonucl_H"/>
</dbReference>
<dbReference type="InterPro" id="IPR012337">
    <property type="entry name" value="RNaseH-like_sf"/>
</dbReference>
<dbReference type="EMBL" id="CP095072">
    <property type="protein sequence ID" value="UOQ49218.1"/>
    <property type="molecule type" value="Genomic_DNA"/>
</dbReference>
<sequence>MIMNQMLHFIKQMSGKISDSSALAGQSDARKIAYMRNLQRELKQKDVLNTPFKDLSVVVFDIETTGFFPYNGDRILSIGAVKMKGAEILEDQLFYKTIYSALPPPQEIEELTGITAFELNQAATLPDVLKQFFMFVRSDTLVAHHSSHEKQFMKHASWTALKSSFQHRIIDTSFLTKVVSPEIEYVSLDDWCNHYGVEIGNRHHALYDAAATAKLWSENIKKAEEMGFHNLKDIYTHIASLP</sequence>